<sequence>MKKLITSICVVACMSANAKDFTYPKTKSVDHKDVYHGTTVADPYRWLEDDVRNSEDVANWVDAQNAVTQDYIDALPYREKIKESLTDLWNYERFSTPEVYGDAIFYLKNDGLQNQSVLYVEKDGKSKVLIDPNAWAKDGTGALASYVVSPKGTYVAYAIQKGGSDWRNWKVLNVESGETLNDDLDWLKFNDVAWNSDESGFFYSRFPEPEEGQEFQSLNFDMAVYHHRLGDAQSKDTLVYTNKDNPEWGYSNYVTSNGRWLLITVWHGTDNRYQVLYKDLTKKGAKPTFLAKGFNYEYSIVGSRGDTVYFQTTESAPRKRIVSIDLGADALSWKEEVPEQKSVLDEASLSKSSIIAHYMEDAKSALYEIEASGTRKKLALPTIGSVGGINTSSKSDDVYYSFSSFNYPTTIFKTSLADDKTQVYRKPNVKFNPEDFIVEQVFYTSKDGTKVPMTISRLKSNVNKTNLPTLLYGYGGFNVSLLPRFSLERLTWMKMGGVYVQANIRGGGEYGQTWHKAGTKLQKQNVFDDFIAAGEYLIENDITSSEKMAIFGGSNGGLLVGAVTNQRPDLFAAAVPAVGVMDMLRFHQFTAGRYWVDDYGSADNPKEFNVLYQYSPYHNVEKGTEYPAVLVLTADTDDRVVPGHSFKYIAALQAAQAGPAPVMIRIDKNAGHGAGTPTEKKINQYADVWAFLAKNLNMKVAL</sequence>
<evidence type="ECO:0000256" key="6">
    <source>
        <dbReference type="ARBA" id="ARBA00022825"/>
    </source>
</evidence>
<evidence type="ECO:0000256" key="5">
    <source>
        <dbReference type="ARBA" id="ARBA00022801"/>
    </source>
</evidence>
<dbReference type="InterPro" id="IPR051167">
    <property type="entry name" value="Prolyl_oligopep/macrocyclase"/>
</dbReference>
<keyword evidence="4" id="KW-0645">Protease</keyword>
<evidence type="ECO:0000256" key="2">
    <source>
        <dbReference type="ARBA" id="ARBA00005228"/>
    </source>
</evidence>
<evidence type="ECO:0000256" key="4">
    <source>
        <dbReference type="ARBA" id="ARBA00022670"/>
    </source>
</evidence>
<dbReference type="EC" id="3.4.21.26" evidence="3"/>
<reference evidence="10 11" key="1">
    <citation type="submission" date="2022-10" db="EMBL/GenBank/DDBJ databases">
        <title>Aestuariibacter sp. AA17 isolated from Montipora capitata coral fragment.</title>
        <authorList>
            <person name="Emsley S.A."/>
            <person name="Pfannmuller K.M."/>
            <person name="Loughran R.M."/>
            <person name="Shlafstein M."/>
            <person name="Papke E."/>
            <person name="Saw J.H."/>
            <person name="Ushijima B."/>
            <person name="Videau P."/>
        </authorList>
    </citation>
    <scope>NUCLEOTIDE SEQUENCE [LARGE SCALE GENOMIC DNA]</scope>
    <source>
        <strain evidence="10 11">AA17</strain>
    </source>
</reference>
<feature type="chain" id="PRO_5046546995" description="prolyl oligopeptidase" evidence="7">
    <location>
        <begin position="19"/>
        <end position="702"/>
    </location>
</feature>
<dbReference type="SUPFAM" id="SSF50993">
    <property type="entry name" value="Peptidase/esterase 'gauge' domain"/>
    <property type="match status" value="1"/>
</dbReference>
<comment type="similarity">
    <text evidence="2">Belongs to the peptidase S9A family.</text>
</comment>
<feature type="domain" description="Peptidase S9 prolyl oligopeptidase catalytic" evidence="8">
    <location>
        <begin position="484"/>
        <end position="698"/>
    </location>
</feature>
<keyword evidence="5" id="KW-0378">Hydrolase</keyword>
<dbReference type="InterPro" id="IPR029058">
    <property type="entry name" value="AB_hydrolase_fold"/>
</dbReference>
<comment type="caution">
    <text evidence="10">The sequence shown here is derived from an EMBL/GenBank/DDBJ whole genome shotgun (WGS) entry which is preliminary data.</text>
</comment>
<keyword evidence="6" id="KW-0720">Serine protease</keyword>
<dbReference type="PRINTS" id="PR00862">
    <property type="entry name" value="PROLIGOPTASE"/>
</dbReference>
<evidence type="ECO:0000259" key="9">
    <source>
        <dbReference type="Pfam" id="PF02897"/>
    </source>
</evidence>
<dbReference type="InterPro" id="IPR002471">
    <property type="entry name" value="Pept_S9_AS"/>
</dbReference>
<gene>
    <name evidence="10" type="ORF">OE749_10520</name>
</gene>
<dbReference type="Gene3D" id="2.130.10.120">
    <property type="entry name" value="Prolyl oligopeptidase, N-terminal domain"/>
    <property type="match status" value="1"/>
</dbReference>
<accession>A0ABT3A940</accession>
<evidence type="ECO:0000313" key="11">
    <source>
        <dbReference type="Proteomes" id="UP001652504"/>
    </source>
</evidence>
<dbReference type="Pfam" id="PF00326">
    <property type="entry name" value="Peptidase_S9"/>
    <property type="match status" value="1"/>
</dbReference>
<name>A0ABT3A940_9ALTE</name>
<dbReference type="RefSeq" id="WP_263712417.1">
    <property type="nucleotide sequence ID" value="NZ_JAOWKX010000005.1"/>
</dbReference>
<evidence type="ECO:0000256" key="3">
    <source>
        <dbReference type="ARBA" id="ARBA00011897"/>
    </source>
</evidence>
<dbReference type="InterPro" id="IPR023302">
    <property type="entry name" value="Pept_S9A_N"/>
</dbReference>
<comment type="catalytic activity">
    <reaction evidence="1">
        <text>Hydrolysis of Pro-|-Xaa &gt;&gt; Ala-|-Xaa in oligopeptides.</text>
        <dbReference type="EC" id="3.4.21.26"/>
    </reaction>
</comment>
<evidence type="ECO:0000256" key="1">
    <source>
        <dbReference type="ARBA" id="ARBA00001070"/>
    </source>
</evidence>
<keyword evidence="7" id="KW-0732">Signal</keyword>
<feature type="signal peptide" evidence="7">
    <location>
        <begin position="1"/>
        <end position="18"/>
    </location>
</feature>
<dbReference type="EMBL" id="JAOWKX010000005">
    <property type="protein sequence ID" value="MCV2885125.1"/>
    <property type="molecule type" value="Genomic_DNA"/>
</dbReference>
<dbReference type="Proteomes" id="UP001652504">
    <property type="component" value="Unassembled WGS sequence"/>
</dbReference>
<feature type="domain" description="Peptidase S9A N-terminal" evidence="9">
    <location>
        <begin position="24"/>
        <end position="426"/>
    </location>
</feature>
<dbReference type="InterPro" id="IPR002470">
    <property type="entry name" value="Peptidase_S9A"/>
</dbReference>
<dbReference type="InterPro" id="IPR001375">
    <property type="entry name" value="Peptidase_S9_cat"/>
</dbReference>
<proteinExistence type="inferred from homology"/>
<organism evidence="10 11">
    <name type="scientific">Fluctibacter corallii</name>
    <dbReference type="NCBI Taxonomy" id="2984329"/>
    <lineage>
        <taxon>Bacteria</taxon>
        <taxon>Pseudomonadati</taxon>
        <taxon>Pseudomonadota</taxon>
        <taxon>Gammaproteobacteria</taxon>
        <taxon>Alteromonadales</taxon>
        <taxon>Alteromonadaceae</taxon>
        <taxon>Fluctibacter</taxon>
    </lineage>
</organism>
<evidence type="ECO:0000256" key="7">
    <source>
        <dbReference type="SAM" id="SignalP"/>
    </source>
</evidence>
<keyword evidence="11" id="KW-1185">Reference proteome</keyword>
<dbReference type="SUPFAM" id="SSF53474">
    <property type="entry name" value="alpha/beta-Hydrolases"/>
    <property type="match status" value="1"/>
</dbReference>
<dbReference type="PANTHER" id="PTHR42881">
    <property type="entry name" value="PROLYL ENDOPEPTIDASE"/>
    <property type="match status" value="1"/>
</dbReference>
<evidence type="ECO:0000259" key="8">
    <source>
        <dbReference type="Pfam" id="PF00326"/>
    </source>
</evidence>
<dbReference type="PANTHER" id="PTHR42881:SF2">
    <property type="entry name" value="PROLYL ENDOPEPTIDASE"/>
    <property type="match status" value="1"/>
</dbReference>
<dbReference type="Gene3D" id="3.40.50.1820">
    <property type="entry name" value="alpha/beta hydrolase"/>
    <property type="match status" value="1"/>
</dbReference>
<evidence type="ECO:0000313" key="10">
    <source>
        <dbReference type="EMBL" id="MCV2885125.1"/>
    </source>
</evidence>
<dbReference type="PROSITE" id="PS00708">
    <property type="entry name" value="PRO_ENDOPEP_SER"/>
    <property type="match status" value="1"/>
</dbReference>
<dbReference type="Pfam" id="PF02897">
    <property type="entry name" value="Peptidase_S9_N"/>
    <property type="match status" value="1"/>
</dbReference>
<protein>
    <recommendedName>
        <fullName evidence="3">prolyl oligopeptidase</fullName>
        <ecNumber evidence="3">3.4.21.26</ecNumber>
    </recommendedName>
</protein>